<dbReference type="GO" id="GO:0005524">
    <property type="term" value="F:ATP binding"/>
    <property type="evidence" value="ECO:0007669"/>
    <property type="project" value="UniProtKB-KW"/>
</dbReference>
<dbReference type="InterPro" id="IPR050660">
    <property type="entry name" value="NEK_Ser/Thr_kinase"/>
</dbReference>
<accession>A0A7C8IFA9</accession>
<dbReference type="SUPFAM" id="SSF56112">
    <property type="entry name" value="Protein kinase-like (PK-like)"/>
    <property type="match status" value="1"/>
</dbReference>
<proteinExistence type="predicted"/>
<dbReference type="PANTHER" id="PTHR43671">
    <property type="entry name" value="SERINE/THREONINE-PROTEIN KINASE NEK"/>
    <property type="match status" value="1"/>
</dbReference>
<comment type="catalytic activity">
    <reaction evidence="7">
        <text>L-threonyl-[protein] + ATP = O-phospho-L-threonyl-[protein] + ADP + H(+)</text>
        <dbReference type="Rhea" id="RHEA:46608"/>
        <dbReference type="Rhea" id="RHEA-COMP:11060"/>
        <dbReference type="Rhea" id="RHEA-COMP:11605"/>
        <dbReference type="ChEBI" id="CHEBI:15378"/>
        <dbReference type="ChEBI" id="CHEBI:30013"/>
        <dbReference type="ChEBI" id="CHEBI:30616"/>
        <dbReference type="ChEBI" id="CHEBI:61977"/>
        <dbReference type="ChEBI" id="CHEBI:456216"/>
        <dbReference type="EC" id="2.7.11.1"/>
    </reaction>
</comment>
<dbReference type="AlphaFoldDB" id="A0A7C8IFA9"/>
<dbReference type="InterPro" id="IPR011009">
    <property type="entry name" value="Kinase-like_dom_sf"/>
</dbReference>
<dbReference type="GO" id="GO:0005634">
    <property type="term" value="C:nucleus"/>
    <property type="evidence" value="ECO:0007669"/>
    <property type="project" value="TreeGrafter"/>
</dbReference>
<dbReference type="GO" id="GO:0004674">
    <property type="term" value="F:protein serine/threonine kinase activity"/>
    <property type="evidence" value="ECO:0007669"/>
    <property type="project" value="UniProtKB-KW"/>
</dbReference>
<keyword evidence="5 11" id="KW-0418">Kinase</keyword>
<keyword evidence="3" id="KW-0808">Transferase</keyword>
<evidence type="ECO:0000256" key="4">
    <source>
        <dbReference type="ARBA" id="ARBA00022741"/>
    </source>
</evidence>
<keyword evidence="4" id="KW-0547">Nucleotide-binding</keyword>
<dbReference type="Pfam" id="PF00069">
    <property type="entry name" value="Pkinase"/>
    <property type="match status" value="1"/>
</dbReference>
<evidence type="ECO:0000259" key="10">
    <source>
        <dbReference type="PROSITE" id="PS50011"/>
    </source>
</evidence>
<gene>
    <name evidence="11" type="ORF">BDV95DRAFT_589172</name>
</gene>
<comment type="catalytic activity">
    <reaction evidence="8">
        <text>L-seryl-[protein] + ATP = O-phospho-L-seryl-[protein] + ADP + H(+)</text>
        <dbReference type="Rhea" id="RHEA:17989"/>
        <dbReference type="Rhea" id="RHEA-COMP:9863"/>
        <dbReference type="Rhea" id="RHEA-COMP:11604"/>
        <dbReference type="ChEBI" id="CHEBI:15378"/>
        <dbReference type="ChEBI" id="CHEBI:29999"/>
        <dbReference type="ChEBI" id="CHEBI:30616"/>
        <dbReference type="ChEBI" id="CHEBI:83421"/>
        <dbReference type="ChEBI" id="CHEBI:456216"/>
        <dbReference type="EC" id="2.7.11.1"/>
    </reaction>
</comment>
<comment type="caution">
    <text evidence="11">The sequence shown here is derived from an EMBL/GenBank/DDBJ whole genome shotgun (WGS) entry which is preliminary data.</text>
</comment>
<dbReference type="PROSITE" id="PS50011">
    <property type="entry name" value="PROTEIN_KINASE_DOM"/>
    <property type="match status" value="1"/>
</dbReference>
<dbReference type="Gene3D" id="1.10.510.10">
    <property type="entry name" value="Transferase(Phosphotransferase) domain 1"/>
    <property type="match status" value="1"/>
</dbReference>
<dbReference type="InterPro" id="IPR008271">
    <property type="entry name" value="Ser/Thr_kinase_AS"/>
</dbReference>
<evidence type="ECO:0000256" key="5">
    <source>
        <dbReference type="ARBA" id="ARBA00022777"/>
    </source>
</evidence>
<keyword evidence="2" id="KW-0723">Serine/threonine-protein kinase</keyword>
<evidence type="ECO:0000256" key="2">
    <source>
        <dbReference type="ARBA" id="ARBA00022527"/>
    </source>
</evidence>
<dbReference type="PANTHER" id="PTHR43671:SF98">
    <property type="entry name" value="SERINE_THREONINE-PROTEIN KINASE NEK11"/>
    <property type="match status" value="1"/>
</dbReference>
<dbReference type="SMART" id="SM00220">
    <property type="entry name" value="S_TKc"/>
    <property type="match status" value="1"/>
</dbReference>
<keyword evidence="6" id="KW-0067">ATP-binding</keyword>
<evidence type="ECO:0000256" key="3">
    <source>
        <dbReference type="ARBA" id="ARBA00022679"/>
    </source>
</evidence>
<evidence type="ECO:0000313" key="12">
    <source>
        <dbReference type="Proteomes" id="UP000481861"/>
    </source>
</evidence>
<evidence type="ECO:0000256" key="1">
    <source>
        <dbReference type="ARBA" id="ARBA00012513"/>
    </source>
</evidence>
<evidence type="ECO:0000256" key="9">
    <source>
        <dbReference type="SAM" id="MobiDB-lite"/>
    </source>
</evidence>
<dbReference type="EC" id="2.7.11.1" evidence="1"/>
<evidence type="ECO:0000256" key="6">
    <source>
        <dbReference type="ARBA" id="ARBA00022840"/>
    </source>
</evidence>
<dbReference type="OrthoDB" id="310217at2759"/>
<dbReference type="Proteomes" id="UP000481861">
    <property type="component" value="Unassembled WGS sequence"/>
</dbReference>
<protein>
    <recommendedName>
        <fullName evidence="1">non-specific serine/threonine protein kinase</fullName>
        <ecNumber evidence="1">2.7.11.1</ecNumber>
    </recommendedName>
</protein>
<evidence type="ECO:0000313" key="11">
    <source>
        <dbReference type="EMBL" id="KAF2878209.1"/>
    </source>
</evidence>
<dbReference type="PROSITE" id="PS00108">
    <property type="entry name" value="PROTEIN_KINASE_ST"/>
    <property type="match status" value="1"/>
</dbReference>
<dbReference type="EMBL" id="JAADJZ010000001">
    <property type="protein sequence ID" value="KAF2878209.1"/>
    <property type="molecule type" value="Genomic_DNA"/>
</dbReference>
<organism evidence="11 12">
    <name type="scientific">Massariosphaeria phaeospora</name>
    <dbReference type="NCBI Taxonomy" id="100035"/>
    <lineage>
        <taxon>Eukaryota</taxon>
        <taxon>Fungi</taxon>
        <taxon>Dikarya</taxon>
        <taxon>Ascomycota</taxon>
        <taxon>Pezizomycotina</taxon>
        <taxon>Dothideomycetes</taxon>
        <taxon>Pleosporomycetidae</taxon>
        <taxon>Pleosporales</taxon>
        <taxon>Pleosporales incertae sedis</taxon>
        <taxon>Massariosphaeria</taxon>
    </lineage>
</organism>
<dbReference type="InterPro" id="IPR000719">
    <property type="entry name" value="Prot_kinase_dom"/>
</dbReference>
<feature type="domain" description="Protein kinase" evidence="10">
    <location>
        <begin position="14"/>
        <end position="285"/>
    </location>
</feature>
<evidence type="ECO:0000256" key="7">
    <source>
        <dbReference type="ARBA" id="ARBA00047899"/>
    </source>
</evidence>
<evidence type="ECO:0000256" key="8">
    <source>
        <dbReference type="ARBA" id="ARBA00048679"/>
    </source>
</evidence>
<keyword evidence="12" id="KW-1185">Reference proteome</keyword>
<name>A0A7C8IFA9_9PLEO</name>
<sequence>MKFQTHPQRQWRIIQNLGSQGGGFNGGIIKVQDRASGKIYIEKRAKPSDISHGLIHREVAALKQVGSYDYITDIVDHHISPHRASIYLEYCNMGSLTDFIDRKADPRSTGVNGHLIWQWFIEIAGALTYCHSGPTPEDPASVHAWNTIIHRDVKPANILLTRVEHGPQAGDVVAMLADFGCSISKDFVQNMEIPADSQSMLTEQFAPPEAPRYTGRSDVWQLGACMVCLCWRTQMWRRADMRFPAGRQASAELHDVVRWSMERDFEKRPGAPELLARVRSAYDVVKSRAGGVGGQNVRGRRPAPLPAPPRRYGGSREFDDYDYGFENDYGGVCVRALKKSPNWTLASEGLDDMPFPRLQYPLDEVSANEQRKSSCTTDTQI</sequence>
<feature type="region of interest" description="Disordered" evidence="9">
    <location>
        <begin position="291"/>
        <end position="311"/>
    </location>
</feature>
<dbReference type="CDD" id="cd00180">
    <property type="entry name" value="PKc"/>
    <property type="match status" value="1"/>
</dbReference>
<reference evidence="11 12" key="1">
    <citation type="submission" date="2020-01" db="EMBL/GenBank/DDBJ databases">
        <authorList>
            <consortium name="DOE Joint Genome Institute"/>
            <person name="Haridas S."/>
            <person name="Albert R."/>
            <person name="Binder M."/>
            <person name="Bloem J."/>
            <person name="Labutti K."/>
            <person name="Salamov A."/>
            <person name="Andreopoulos B."/>
            <person name="Baker S.E."/>
            <person name="Barry K."/>
            <person name="Bills G."/>
            <person name="Bluhm B.H."/>
            <person name="Cannon C."/>
            <person name="Castanera R."/>
            <person name="Culley D.E."/>
            <person name="Daum C."/>
            <person name="Ezra D."/>
            <person name="Gonzalez J.B."/>
            <person name="Henrissat B."/>
            <person name="Kuo A."/>
            <person name="Liang C."/>
            <person name="Lipzen A."/>
            <person name="Lutzoni F."/>
            <person name="Magnuson J."/>
            <person name="Mondo S."/>
            <person name="Nolan M."/>
            <person name="Ohm R."/>
            <person name="Pangilinan J."/>
            <person name="Park H.-J.H."/>
            <person name="Ramirez L."/>
            <person name="Alfaro M."/>
            <person name="Sun H."/>
            <person name="Tritt A."/>
            <person name="Yoshinaga Y."/>
            <person name="Zwiers L.-H.L."/>
            <person name="Turgeon B.G."/>
            <person name="Goodwin S.B."/>
            <person name="Spatafora J.W."/>
            <person name="Crous P.W."/>
            <person name="Grigoriev I.V."/>
        </authorList>
    </citation>
    <scope>NUCLEOTIDE SEQUENCE [LARGE SCALE GENOMIC DNA]</scope>
    <source>
        <strain evidence="11 12">CBS 611.86</strain>
    </source>
</reference>